<feature type="transmembrane region" description="Helical" evidence="10">
    <location>
        <begin position="36"/>
        <end position="59"/>
    </location>
</feature>
<dbReference type="Gene3D" id="3.40.50.300">
    <property type="entry name" value="P-loop containing nucleotide triphosphate hydrolases"/>
    <property type="match status" value="1"/>
</dbReference>
<dbReference type="Pfam" id="PF00664">
    <property type="entry name" value="ABC_membrane"/>
    <property type="match status" value="1"/>
</dbReference>
<dbReference type="InterPro" id="IPR027417">
    <property type="entry name" value="P-loop_NTPase"/>
</dbReference>
<evidence type="ECO:0000256" key="6">
    <source>
        <dbReference type="ARBA" id="ARBA00022741"/>
    </source>
</evidence>
<evidence type="ECO:0000256" key="10">
    <source>
        <dbReference type="SAM" id="Phobius"/>
    </source>
</evidence>
<keyword evidence="3" id="KW-1003">Cell membrane</keyword>
<evidence type="ECO:0000313" key="13">
    <source>
        <dbReference type="EMBL" id="GII01452.1"/>
    </source>
</evidence>
<dbReference type="PROSITE" id="PS50893">
    <property type="entry name" value="ABC_TRANSPORTER_2"/>
    <property type="match status" value="1"/>
</dbReference>
<comment type="subcellular location">
    <subcellularLocation>
        <location evidence="1">Cell membrane</location>
        <topology evidence="1">Multi-pass membrane protein</topology>
    </subcellularLocation>
</comment>
<dbReference type="SMART" id="SM00382">
    <property type="entry name" value="AAA"/>
    <property type="match status" value="1"/>
</dbReference>
<dbReference type="AlphaFoldDB" id="A0A8J3SY98"/>
<dbReference type="InterPro" id="IPR003439">
    <property type="entry name" value="ABC_transporter-like_ATP-bd"/>
</dbReference>
<evidence type="ECO:0000259" key="12">
    <source>
        <dbReference type="PROSITE" id="PS50929"/>
    </source>
</evidence>
<reference evidence="13" key="1">
    <citation type="submission" date="2021-01" db="EMBL/GenBank/DDBJ databases">
        <title>Whole genome shotgun sequence of Planobispora takensis NBRC 109077.</title>
        <authorList>
            <person name="Komaki H."/>
            <person name="Tamura T."/>
        </authorList>
    </citation>
    <scope>NUCLEOTIDE SEQUENCE</scope>
    <source>
        <strain evidence="13">NBRC 109077</strain>
    </source>
</reference>
<dbReference type="SUPFAM" id="SSF90123">
    <property type="entry name" value="ABC transporter transmembrane region"/>
    <property type="match status" value="1"/>
</dbReference>
<dbReference type="CDD" id="cd18546">
    <property type="entry name" value="ABC_6TM_Rv0194_D2_like"/>
    <property type="match status" value="1"/>
</dbReference>
<keyword evidence="6" id="KW-0547">Nucleotide-binding</keyword>
<feature type="domain" description="ABC transmembrane type-1" evidence="12">
    <location>
        <begin position="39"/>
        <end position="319"/>
    </location>
</feature>
<feature type="transmembrane region" description="Helical" evidence="10">
    <location>
        <begin position="71"/>
        <end position="90"/>
    </location>
</feature>
<evidence type="ECO:0000256" key="3">
    <source>
        <dbReference type="ARBA" id="ARBA00022475"/>
    </source>
</evidence>
<evidence type="ECO:0000256" key="2">
    <source>
        <dbReference type="ARBA" id="ARBA00022448"/>
    </source>
</evidence>
<evidence type="ECO:0000256" key="7">
    <source>
        <dbReference type="ARBA" id="ARBA00022840"/>
    </source>
</evidence>
<comment type="caution">
    <text evidence="13">The sequence shown here is derived from an EMBL/GenBank/DDBJ whole genome shotgun (WGS) entry which is preliminary data.</text>
</comment>
<dbReference type="SUPFAM" id="SSF52540">
    <property type="entry name" value="P-loop containing nucleoside triphosphate hydrolases"/>
    <property type="match status" value="1"/>
</dbReference>
<evidence type="ECO:0000313" key="14">
    <source>
        <dbReference type="Proteomes" id="UP000634476"/>
    </source>
</evidence>
<dbReference type="RefSeq" id="WP_203875829.1">
    <property type="nucleotide sequence ID" value="NZ_BOOK01000024.1"/>
</dbReference>
<dbReference type="InterPro" id="IPR036640">
    <property type="entry name" value="ABC1_TM_sf"/>
</dbReference>
<protein>
    <submittedName>
        <fullName evidence="13">ABC transporter ATP-binding protein</fullName>
    </submittedName>
</protein>
<feature type="domain" description="ABC transporter" evidence="11">
    <location>
        <begin position="359"/>
        <end position="589"/>
    </location>
</feature>
<name>A0A8J3SY98_9ACTN</name>
<keyword evidence="9 10" id="KW-0472">Membrane</keyword>
<keyword evidence="14" id="KW-1185">Reference proteome</keyword>
<dbReference type="PANTHER" id="PTHR43394:SF1">
    <property type="entry name" value="ATP-BINDING CASSETTE SUB-FAMILY B MEMBER 10, MITOCHONDRIAL"/>
    <property type="match status" value="1"/>
</dbReference>
<dbReference type="PROSITE" id="PS50929">
    <property type="entry name" value="ABC_TM1F"/>
    <property type="match status" value="1"/>
</dbReference>
<keyword evidence="2" id="KW-0813">Transport</keyword>
<dbReference type="PANTHER" id="PTHR43394">
    <property type="entry name" value="ATP-DEPENDENT PERMEASE MDL1, MITOCHONDRIAL"/>
    <property type="match status" value="1"/>
</dbReference>
<accession>A0A8J3SY98</accession>
<dbReference type="EMBL" id="BOOK01000024">
    <property type="protein sequence ID" value="GII01452.1"/>
    <property type="molecule type" value="Genomic_DNA"/>
</dbReference>
<dbReference type="GO" id="GO:0015421">
    <property type="term" value="F:ABC-type oligopeptide transporter activity"/>
    <property type="evidence" value="ECO:0007669"/>
    <property type="project" value="TreeGrafter"/>
</dbReference>
<evidence type="ECO:0000256" key="9">
    <source>
        <dbReference type="ARBA" id="ARBA00023136"/>
    </source>
</evidence>
<evidence type="ECO:0000256" key="1">
    <source>
        <dbReference type="ARBA" id="ARBA00004651"/>
    </source>
</evidence>
<dbReference type="GO" id="GO:0005524">
    <property type="term" value="F:ATP binding"/>
    <property type="evidence" value="ECO:0007669"/>
    <property type="project" value="UniProtKB-KW"/>
</dbReference>
<dbReference type="InterPro" id="IPR039421">
    <property type="entry name" value="Type_1_exporter"/>
</dbReference>
<evidence type="ECO:0000256" key="5">
    <source>
        <dbReference type="ARBA" id="ARBA00022692"/>
    </source>
</evidence>
<dbReference type="Gene3D" id="1.20.1560.10">
    <property type="entry name" value="ABC transporter type 1, transmembrane domain"/>
    <property type="match status" value="1"/>
</dbReference>
<dbReference type="PROSITE" id="PS00211">
    <property type="entry name" value="ABC_TRANSPORTER_1"/>
    <property type="match status" value="1"/>
</dbReference>
<keyword evidence="8 10" id="KW-1133">Transmembrane helix</keyword>
<dbReference type="GO" id="GO:0005886">
    <property type="term" value="C:plasma membrane"/>
    <property type="evidence" value="ECO:0007669"/>
    <property type="project" value="UniProtKB-SubCell"/>
</dbReference>
<dbReference type="InterPro" id="IPR003593">
    <property type="entry name" value="AAA+_ATPase"/>
</dbReference>
<dbReference type="Pfam" id="PF00005">
    <property type="entry name" value="ABC_tran"/>
    <property type="match status" value="1"/>
</dbReference>
<feature type="transmembrane region" description="Helical" evidence="10">
    <location>
        <begin position="263"/>
        <end position="282"/>
    </location>
</feature>
<dbReference type="GO" id="GO:0016887">
    <property type="term" value="F:ATP hydrolysis activity"/>
    <property type="evidence" value="ECO:0007669"/>
    <property type="project" value="InterPro"/>
</dbReference>
<evidence type="ECO:0000256" key="4">
    <source>
        <dbReference type="ARBA" id="ARBA00022519"/>
    </source>
</evidence>
<dbReference type="InterPro" id="IPR017871">
    <property type="entry name" value="ABC_transporter-like_CS"/>
</dbReference>
<keyword evidence="5 10" id="KW-0812">Transmembrane</keyword>
<dbReference type="FunFam" id="3.40.50.300:FF:001001">
    <property type="entry name" value="Multidrug ABC transporter ATP-binding protein"/>
    <property type="match status" value="1"/>
</dbReference>
<evidence type="ECO:0000256" key="8">
    <source>
        <dbReference type="ARBA" id="ARBA00022989"/>
    </source>
</evidence>
<dbReference type="InterPro" id="IPR011527">
    <property type="entry name" value="ABC1_TM_dom"/>
</dbReference>
<sequence length="594" mass="63197">MVWSLTHAVSDRDRLDRAAAGRVVRRTLGMIRPYRWTAAAAVAVLVAGTSASLTGPWILREAVDRGLGEPGVLAGAVLAFLGAAAATLLLSRAQILLVGRVGERFLRDLRERVFTHLLRMPAAFFDRNPTGVLVSRMTSDIDALQDLVQLGLAQLVQNLLTLGLLAVVLTLLSWKLALVCLVLAPLVAWATIRFKRRSGRAYLAVRDETAATMSALQEGVTGVRITQAFGQGERRLAAFLDGNRRLLRANVTAVRVQAEYLPVLEFAGAAATALVLGAGGLMVAGGELSLGTMTAFVLYLLGVFEPVQQLSYLFNTAQASAAALGKLYGLLDTEPERRYGTADRSTPDRPAELPPGGELRLDRVAFGYPGAAAPVLDGVSLRVPPGERLALVGPTGAGKSTLAKLAAGLYDPDGGTVTYAGADLREVSREALRRRVVLVPQEGHLFQGTVLENIRFARPGASESEVRAALDLIGATGRFDPHAEVGERGALLSAGERQLVALARAALVDADVLMLDEATSSVDPGTESRITEAMDRLTEGRTVIVIAHRLSTVERSDRIAVVEDGGIAELGTHDELITRGGRYAALHAAWEVAR</sequence>
<feature type="transmembrane region" description="Helical" evidence="10">
    <location>
        <begin position="174"/>
        <end position="192"/>
    </location>
</feature>
<proteinExistence type="predicted"/>
<gene>
    <name evidence="13" type="ORF">Pta02_34600</name>
</gene>
<evidence type="ECO:0000259" key="11">
    <source>
        <dbReference type="PROSITE" id="PS50893"/>
    </source>
</evidence>
<dbReference type="Proteomes" id="UP000634476">
    <property type="component" value="Unassembled WGS sequence"/>
</dbReference>
<organism evidence="13 14">
    <name type="scientific">Planobispora takensis</name>
    <dbReference type="NCBI Taxonomy" id="1367882"/>
    <lineage>
        <taxon>Bacteria</taxon>
        <taxon>Bacillati</taxon>
        <taxon>Actinomycetota</taxon>
        <taxon>Actinomycetes</taxon>
        <taxon>Streptosporangiales</taxon>
        <taxon>Streptosporangiaceae</taxon>
        <taxon>Planobispora</taxon>
    </lineage>
</organism>
<keyword evidence="7 13" id="KW-0067">ATP-binding</keyword>
<keyword evidence="4" id="KW-0997">Cell inner membrane</keyword>